<name>A0A8H4UQN6_9HYPO</name>
<reference evidence="1" key="2">
    <citation type="submission" date="2020-05" db="EMBL/GenBank/DDBJ databases">
        <authorList>
            <person name="Kim H.-S."/>
            <person name="Proctor R.H."/>
            <person name="Brown D.W."/>
        </authorList>
    </citation>
    <scope>NUCLEOTIDE SEQUENCE</scope>
    <source>
        <strain evidence="1">NRRL 22465</strain>
    </source>
</reference>
<dbReference type="OrthoDB" id="2150604at2759"/>
<dbReference type="PANTHER" id="PTHR28037:SF1">
    <property type="entry name" value="ALCOHOL O-ACETYLTRANSFERASE 1-RELATED"/>
    <property type="match status" value="1"/>
</dbReference>
<dbReference type="AlphaFoldDB" id="A0A8H4UQN6"/>
<dbReference type="Proteomes" id="UP000635477">
    <property type="component" value="Unassembled WGS sequence"/>
</dbReference>
<comment type="caution">
    <text evidence="1">The sequence shown here is derived from an EMBL/GenBank/DDBJ whole genome shotgun (WGS) entry which is preliminary data.</text>
</comment>
<dbReference type="InterPro" id="IPR010828">
    <property type="entry name" value="Atf2/Sli1-like"/>
</dbReference>
<accession>A0A8H4UQN6</accession>
<protein>
    <recommendedName>
        <fullName evidence="3">Alcohol acetyltransferase</fullName>
    </recommendedName>
</protein>
<dbReference type="EMBL" id="JABEYC010000176">
    <property type="protein sequence ID" value="KAF4981259.1"/>
    <property type="molecule type" value="Genomic_DNA"/>
</dbReference>
<evidence type="ECO:0000313" key="1">
    <source>
        <dbReference type="EMBL" id="KAF4981259.1"/>
    </source>
</evidence>
<evidence type="ECO:0000313" key="2">
    <source>
        <dbReference type="Proteomes" id="UP000635477"/>
    </source>
</evidence>
<proteinExistence type="predicted"/>
<dbReference type="Pfam" id="PF07247">
    <property type="entry name" value="AATase"/>
    <property type="match status" value="1"/>
</dbReference>
<dbReference type="PANTHER" id="PTHR28037">
    <property type="entry name" value="ALCOHOL O-ACETYLTRANSFERASE 1-RELATED"/>
    <property type="match status" value="1"/>
</dbReference>
<sequence>MADKAEFLRFASPNEMRTIAREDAGYYHAVIIGAVYELRDLDIKSRSSYFHPLRRCIETHPFFSVTVGDKDTDKAFYQRVASVNLEDHISIIDDPAVSTDPLGAIGKSLEPELDLPFLAGIPPWRIVVLPLQPSQCFIAFSFSHMIGDGPTGVAFHKTFLAGCRETPESKPSSVITPPANPLSAPFDTPERLPISWSFLLAPFIANFIPHFIVKLLGLRVSGSSVDEGTWTGAPMFFDPETYQNKLRIREVEAPLLENAVQASRDHDAKLTGTIHNLIARALSKAIPAPNITNFVSQTAINMRRSIGISNDVTGNFASGCYVAYPRSNATGPLTEEEWASASSSTKEFATSAHKLEDQAIGLLRYLPSIRKWTLTKLGKQRDSSFDMSNVGSFDASEGASTADQEQARITKMVFSQPGQVISCPIAFNFVAVKGGSLVYTVTWQPGALGLGVSEEEEEKVVEEVCSTLQQGFKDLA</sequence>
<keyword evidence="2" id="KW-1185">Reference proteome</keyword>
<gene>
    <name evidence="1" type="ORF">FZEAL_2885</name>
</gene>
<dbReference type="GO" id="GO:0008080">
    <property type="term" value="F:N-acetyltransferase activity"/>
    <property type="evidence" value="ECO:0007669"/>
    <property type="project" value="TreeGrafter"/>
</dbReference>
<evidence type="ECO:0008006" key="3">
    <source>
        <dbReference type="Google" id="ProtNLM"/>
    </source>
</evidence>
<reference evidence="1" key="1">
    <citation type="journal article" date="2020" name="BMC Genomics">
        <title>Correction to: Identification and distribution of gene clusters required for synthesis of sphingolipid metabolism inhibitors in diverse species of the filamentous fungus Fusarium.</title>
        <authorList>
            <person name="Kim H.S."/>
            <person name="Lohmar J.M."/>
            <person name="Busman M."/>
            <person name="Brown D.W."/>
            <person name="Naumann T.A."/>
            <person name="Divon H.H."/>
            <person name="Lysoe E."/>
            <person name="Uhlig S."/>
            <person name="Proctor R.H."/>
        </authorList>
    </citation>
    <scope>NUCLEOTIDE SEQUENCE</scope>
    <source>
        <strain evidence="1">NRRL 22465</strain>
    </source>
</reference>
<dbReference type="InterPro" id="IPR052058">
    <property type="entry name" value="Alcohol_O-acetyltransferase"/>
</dbReference>
<organism evidence="1 2">
    <name type="scientific">Fusarium zealandicum</name>
    <dbReference type="NCBI Taxonomy" id="1053134"/>
    <lineage>
        <taxon>Eukaryota</taxon>
        <taxon>Fungi</taxon>
        <taxon>Dikarya</taxon>
        <taxon>Ascomycota</taxon>
        <taxon>Pezizomycotina</taxon>
        <taxon>Sordariomycetes</taxon>
        <taxon>Hypocreomycetidae</taxon>
        <taxon>Hypocreales</taxon>
        <taxon>Nectriaceae</taxon>
        <taxon>Fusarium</taxon>
        <taxon>Fusarium staphyleae species complex</taxon>
    </lineage>
</organism>